<evidence type="ECO:0000256" key="7">
    <source>
        <dbReference type="ARBA" id="ARBA00023141"/>
    </source>
</evidence>
<evidence type="ECO:0000256" key="4">
    <source>
        <dbReference type="ARBA" id="ARBA00022605"/>
    </source>
</evidence>
<keyword evidence="8" id="KW-0456">Lyase</keyword>
<protein>
    <recommendedName>
        <fullName evidence="3">indole-3-glycerol-phosphate synthase</fullName>
        <ecNumber evidence="3">4.1.1.48</ecNumber>
    </recommendedName>
</protein>
<comment type="catalytic activity">
    <reaction evidence="1">
        <text>1-(2-carboxyphenylamino)-1-deoxy-D-ribulose 5-phosphate + H(+) = (1S,2R)-1-C-(indol-3-yl)glycerol 3-phosphate + CO2 + H2O</text>
        <dbReference type="Rhea" id="RHEA:23476"/>
        <dbReference type="ChEBI" id="CHEBI:15377"/>
        <dbReference type="ChEBI" id="CHEBI:15378"/>
        <dbReference type="ChEBI" id="CHEBI:16526"/>
        <dbReference type="ChEBI" id="CHEBI:58613"/>
        <dbReference type="ChEBI" id="CHEBI:58866"/>
        <dbReference type="EC" id="4.1.1.48"/>
    </reaction>
</comment>
<keyword evidence="11" id="KW-1185">Reference proteome</keyword>
<dbReference type="EC" id="4.1.1.48" evidence="3"/>
<dbReference type="STRING" id="36818.BGK67_32940"/>
<dbReference type="Proteomes" id="UP000095705">
    <property type="component" value="Unassembled WGS sequence"/>
</dbReference>
<keyword evidence="7" id="KW-0057">Aromatic amino acid biosynthesis</keyword>
<sequence>MTAFTDALATARRPLVMEVKRQDADGRDLTRGRSVAEIVRGYEEAGAPCVSVVTGRWFGGSEDLLAEVAALTRLPLLRKDFLTSRRQLERSRDLGACAVLLTAKVLPAGSLARLTDHALDCGLTPFVEVADAAEAAAVHRGAQCVVAVNNKDIATRERLAGDVDRGAALLPDVLRTGTRFPVSASAIDTPARAAGLLRHGFSALLMGTSLLDAPSLPAWCTAFDAARAE</sequence>
<dbReference type="PANTHER" id="PTHR22854">
    <property type="entry name" value="TRYPTOPHAN BIOSYNTHESIS PROTEIN"/>
    <property type="match status" value="1"/>
</dbReference>
<evidence type="ECO:0000313" key="10">
    <source>
        <dbReference type="EMBL" id="OEJ22365.1"/>
    </source>
</evidence>
<comment type="pathway">
    <text evidence="2">Amino-acid biosynthesis; L-tryptophan biosynthesis; L-tryptophan from chorismate: step 4/5.</text>
</comment>
<dbReference type="RefSeq" id="WP_069924415.1">
    <property type="nucleotide sequence ID" value="NZ_MEHK01000002.1"/>
</dbReference>
<dbReference type="GO" id="GO:0004640">
    <property type="term" value="F:phosphoribosylanthranilate isomerase activity"/>
    <property type="evidence" value="ECO:0007669"/>
    <property type="project" value="TreeGrafter"/>
</dbReference>
<dbReference type="UniPathway" id="UPA00035">
    <property type="reaction ID" value="UER00043"/>
</dbReference>
<dbReference type="InterPro" id="IPR045186">
    <property type="entry name" value="Indole-3-glycerol_P_synth"/>
</dbReference>
<dbReference type="SUPFAM" id="SSF51366">
    <property type="entry name" value="Ribulose-phoshate binding barrel"/>
    <property type="match status" value="1"/>
</dbReference>
<keyword evidence="4" id="KW-0028">Amino-acid biosynthesis</keyword>
<evidence type="ECO:0000256" key="6">
    <source>
        <dbReference type="ARBA" id="ARBA00022822"/>
    </source>
</evidence>
<dbReference type="Pfam" id="PF00218">
    <property type="entry name" value="IGPS"/>
    <property type="match status" value="1"/>
</dbReference>
<dbReference type="InterPro" id="IPR013785">
    <property type="entry name" value="Aldolase_TIM"/>
</dbReference>
<dbReference type="EMBL" id="MEHK01000002">
    <property type="protein sequence ID" value="OEJ22365.1"/>
    <property type="molecule type" value="Genomic_DNA"/>
</dbReference>
<evidence type="ECO:0000256" key="2">
    <source>
        <dbReference type="ARBA" id="ARBA00004696"/>
    </source>
</evidence>
<dbReference type="InterPro" id="IPR013798">
    <property type="entry name" value="Indole-3-glycerol_P_synth_dom"/>
</dbReference>
<name>A0A1E5P000_9ACTN</name>
<gene>
    <name evidence="10" type="ORF">BGK67_32940</name>
</gene>
<evidence type="ECO:0000259" key="9">
    <source>
        <dbReference type="Pfam" id="PF00218"/>
    </source>
</evidence>
<keyword evidence="6" id="KW-0822">Tryptophan biosynthesis</keyword>
<reference evidence="10 11" key="1">
    <citation type="submission" date="2016-08" db="EMBL/GenBank/DDBJ databases">
        <title>The complete genome of Streptomyces subrutilus 10-1-1.</title>
        <authorList>
            <person name="Chen X."/>
        </authorList>
    </citation>
    <scope>NUCLEOTIDE SEQUENCE [LARGE SCALE GENOMIC DNA]</scope>
    <source>
        <strain evidence="10 11">10-1-1</strain>
    </source>
</reference>
<dbReference type="GO" id="GO:0000162">
    <property type="term" value="P:L-tryptophan biosynthetic process"/>
    <property type="evidence" value="ECO:0007669"/>
    <property type="project" value="UniProtKB-UniPathway"/>
</dbReference>
<keyword evidence="5" id="KW-0210">Decarboxylase</keyword>
<evidence type="ECO:0000256" key="3">
    <source>
        <dbReference type="ARBA" id="ARBA00012362"/>
    </source>
</evidence>
<comment type="caution">
    <text evidence="10">The sequence shown here is derived from an EMBL/GenBank/DDBJ whole genome shotgun (WGS) entry which is preliminary data.</text>
</comment>
<proteinExistence type="predicted"/>
<evidence type="ECO:0000256" key="1">
    <source>
        <dbReference type="ARBA" id="ARBA00001633"/>
    </source>
</evidence>
<feature type="domain" description="Indole-3-glycerol phosphate synthase" evidence="9">
    <location>
        <begin position="3"/>
        <end position="215"/>
    </location>
</feature>
<accession>A0A1E5P000</accession>
<dbReference type="AlphaFoldDB" id="A0A1E5P000"/>
<evidence type="ECO:0000313" key="11">
    <source>
        <dbReference type="Proteomes" id="UP000095705"/>
    </source>
</evidence>
<organism evidence="10 11">
    <name type="scientific">Streptomyces subrutilus</name>
    <dbReference type="NCBI Taxonomy" id="36818"/>
    <lineage>
        <taxon>Bacteria</taxon>
        <taxon>Bacillati</taxon>
        <taxon>Actinomycetota</taxon>
        <taxon>Actinomycetes</taxon>
        <taxon>Kitasatosporales</taxon>
        <taxon>Streptomycetaceae</taxon>
        <taxon>Streptomyces</taxon>
    </lineage>
</organism>
<dbReference type="PANTHER" id="PTHR22854:SF2">
    <property type="entry name" value="INDOLE-3-GLYCEROL-PHOSPHATE SYNTHASE"/>
    <property type="match status" value="1"/>
</dbReference>
<dbReference type="GO" id="GO:0004425">
    <property type="term" value="F:indole-3-glycerol-phosphate synthase activity"/>
    <property type="evidence" value="ECO:0007669"/>
    <property type="project" value="UniProtKB-EC"/>
</dbReference>
<evidence type="ECO:0000256" key="8">
    <source>
        <dbReference type="ARBA" id="ARBA00023239"/>
    </source>
</evidence>
<evidence type="ECO:0000256" key="5">
    <source>
        <dbReference type="ARBA" id="ARBA00022793"/>
    </source>
</evidence>
<dbReference type="OrthoDB" id="7845323at2"/>
<dbReference type="InterPro" id="IPR011060">
    <property type="entry name" value="RibuloseP-bd_barrel"/>
</dbReference>
<dbReference type="Gene3D" id="3.20.20.70">
    <property type="entry name" value="Aldolase class I"/>
    <property type="match status" value="1"/>
</dbReference>